<dbReference type="RefSeq" id="WP_266340443.1">
    <property type="nucleotide sequence ID" value="NZ_JAPKNK010000010.1"/>
</dbReference>
<dbReference type="Proteomes" id="UP001144805">
    <property type="component" value="Unassembled WGS sequence"/>
</dbReference>
<accession>A0A9X3E4N2</accession>
<dbReference type="EMBL" id="JAPKNK010000010">
    <property type="protein sequence ID" value="MCX5571484.1"/>
    <property type="molecule type" value="Genomic_DNA"/>
</dbReference>
<dbReference type="AlphaFoldDB" id="A0A9X3E4N2"/>
<sequence length="369" mass="40210">MTTPAHLLPASSTKFERALSEATDPTARLSGAIASLHGFKFTPPPTVLPYLVYEYGLGELTPYVPNLYELIPEGVAWTRLRGTPAAVDRALGWLGYAAEIEEAPVRRTRWNLFQMHLDRIRDDESDLEPVEGVAELSTPLRSVFWRGFRGYDVRALEYGRGRWSGARYGSSSGVSIREGGAKWSFGRPYSFDHAMTEADLIALGVWIEPTGDAEPAWLDIEWPDIAWSDLGGDARSALMLLGVPAGTAWACFRDAGGEVIGYRRARVHRRVGEASSGPYEFGGLRYAPLASGAEIVLIEALTEFGDGFGSTAASVSFILAGEPADPARPGALWLGPGALNASLPEIALTPIDIEFGRTVRERVRILLRF</sequence>
<reference evidence="1" key="1">
    <citation type="submission" date="2022-11" db="EMBL/GenBank/DDBJ databases">
        <title>Biodiversity and phylogenetic relationships of bacteria.</title>
        <authorList>
            <person name="Machado R.A.R."/>
            <person name="Bhat A."/>
            <person name="Loulou A."/>
            <person name="Kallel S."/>
        </authorList>
    </citation>
    <scope>NUCLEOTIDE SEQUENCE</scope>
    <source>
        <strain evidence="1">K-TC2</strain>
    </source>
</reference>
<proteinExistence type="predicted"/>
<organism evidence="1 2">
    <name type="scientific">Kaistia nematophila</name>
    <dbReference type="NCBI Taxonomy" id="2994654"/>
    <lineage>
        <taxon>Bacteria</taxon>
        <taxon>Pseudomonadati</taxon>
        <taxon>Pseudomonadota</taxon>
        <taxon>Alphaproteobacteria</taxon>
        <taxon>Hyphomicrobiales</taxon>
        <taxon>Kaistiaceae</taxon>
        <taxon>Kaistia</taxon>
    </lineage>
</organism>
<evidence type="ECO:0000313" key="2">
    <source>
        <dbReference type="Proteomes" id="UP001144805"/>
    </source>
</evidence>
<comment type="caution">
    <text evidence="1">The sequence shown here is derived from an EMBL/GenBank/DDBJ whole genome shotgun (WGS) entry which is preliminary data.</text>
</comment>
<evidence type="ECO:0000313" key="1">
    <source>
        <dbReference type="EMBL" id="MCX5571484.1"/>
    </source>
</evidence>
<keyword evidence="2" id="KW-1185">Reference proteome</keyword>
<name>A0A9X3E4N2_9HYPH</name>
<gene>
    <name evidence="1" type="ORF">OSH07_19955</name>
</gene>
<protein>
    <submittedName>
        <fullName evidence="1">Phage tail protein</fullName>
    </submittedName>
</protein>
<dbReference type="InterPro" id="IPR006521">
    <property type="entry name" value="Tail_protein_I"/>
</dbReference>
<dbReference type="Pfam" id="PF09684">
    <property type="entry name" value="Tail_P2_I"/>
    <property type="match status" value="1"/>
</dbReference>